<dbReference type="OrthoDB" id="410515at2759"/>
<name>A0A812Q6W4_9DINO</name>
<sequence length="268" mass="29237">MVMTMVDSFKPVYLSDRARIVFPTPVICYTSKLPPKDLTIVGSKCVVAAFWVKIFLEMDSPRADMLQMLMEAMLTVTLQVHATDSNKLVVASLKQNQDLRQVSMLTCDSFLVFTRKLCDLADIEGKSAPKMLEAVHEACKTSGYNEVPFNFNGCKVDKNLMASVQSVLRSLGPESETLLNRTSACSTIQHVACVVIGLLWHSAAAVRVCSRNHFGPWSGLGLQPQPDEGRLSAHGRGGAVHAGRLVRDAGQEGLQGPGLDGRWSGQMD</sequence>
<dbReference type="Proteomes" id="UP000604046">
    <property type="component" value="Unassembled WGS sequence"/>
</dbReference>
<gene>
    <name evidence="1" type="ORF">SNAT2548_LOCUS20401</name>
</gene>
<organism evidence="1 2">
    <name type="scientific">Symbiodinium natans</name>
    <dbReference type="NCBI Taxonomy" id="878477"/>
    <lineage>
        <taxon>Eukaryota</taxon>
        <taxon>Sar</taxon>
        <taxon>Alveolata</taxon>
        <taxon>Dinophyceae</taxon>
        <taxon>Suessiales</taxon>
        <taxon>Symbiodiniaceae</taxon>
        <taxon>Symbiodinium</taxon>
    </lineage>
</organism>
<reference evidence="1" key="1">
    <citation type="submission" date="2021-02" db="EMBL/GenBank/DDBJ databases">
        <authorList>
            <person name="Dougan E. K."/>
            <person name="Rhodes N."/>
            <person name="Thang M."/>
            <person name="Chan C."/>
        </authorList>
    </citation>
    <scope>NUCLEOTIDE SEQUENCE</scope>
</reference>
<proteinExistence type="predicted"/>
<dbReference type="EMBL" id="CAJNDS010002208">
    <property type="protein sequence ID" value="CAE7373394.1"/>
    <property type="molecule type" value="Genomic_DNA"/>
</dbReference>
<accession>A0A812Q6W4</accession>
<comment type="caution">
    <text evidence="1">The sequence shown here is derived from an EMBL/GenBank/DDBJ whole genome shotgun (WGS) entry which is preliminary data.</text>
</comment>
<evidence type="ECO:0000313" key="1">
    <source>
        <dbReference type="EMBL" id="CAE7373394.1"/>
    </source>
</evidence>
<keyword evidence="2" id="KW-1185">Reference proteome</keyword>
<evidence type="ECO:0000313" key="2">
    <source>
        <dbReference type="Proteomes" id="UP000604046"/>
    </source>
</evidence>
<protein>
    <submittedName>
        <fullName evidence="1">Uncharacterized protein</fullName>
    </submittedName>
</protein>
<dbReference type="AlphaFoldDB" id="A0A812Q6W4"/>